<keyword evidence="3" id="KW-0479">Metal-binding</keyword>
<comment type="cofactor">
    <cofactor evidence="1">
        <name>Zn(2+)</name>
        <dbReference type="ChEBI" id="CHEBI:29105"/>
    </cofactor>
</comment>
<dbReference type="Proteomes" id="UP000319931">
    <property type="component" value="Unassembled WGS sequence"/>
</dbReference>
<dbReference type="GO" id="GO:0043103">
    <property type="term" value="P:hypoxanthine salvage"/>
    <property type="evidence" value="ECO:0007669"/>
    <property type="project" value="TreeGrafter"/>
</dbReference>
<gene>
    <name evidence="7" type="ORF">EAH76_22420</name>
</gene>
<protein>
    <submittedName>
        <fullName evidence="7">Adenosine deaminase</fullName>
    </submittedName>
</protein>
<dbReference type="Gene3D" id="3.20.20.140">
    <property type="entry name" value="Metal-dependent hydrolases"/>
    <property type="match status" value="1"/>
</dbReference>
<keyword evidence="5" id="KW-0862">Zinc</keyword>
<accession>A0A502FCV4</accession>
<evidence type="ECO:0000313" key="8">
    <source>
        <dbReference type="Proteomes" id="UP000319931"/>
    </source>
</evidence>
<keyword evidence="4" id="KW-0378">Hydrolase</keyword>
<dbReference type="GO" id="GO:0005829">
    <property type="term" value="C:cytosol"/>
    <property type="evidence" value="ECO:0007669"/>
    <property type="project" value="TreeGrafter"/>
</dbReference>
<dbReference type="GO" id="GO:0046872">
    <property type="term" value="F:metal ion binding"/>
    <property type="evidence" value="ECO:0007669"/>
    <property type="project" value="UniProtKB-KW"/>
</dbReference>
<dbReference type="InterPro" id="IPR001365">
    <property type="entry name" value="A_deaminase_dom"/>
</dbReference>
<evidence type="ECO:0000256" key="4">
    <source>
        <dbReference type="ARBA" id="ARBA00022801"/>
    </source>
</evidence>
<reference evidence="7 8" key="1">
    <citation type="journal article" date="2019" name="Environ. Microbiol.">
        <title>Species interactions and distinct microbial communities in high Arctic permafrost affected cryosols are associated with the CH4 and CO2 gas fluxes.</title>
        <authorList>
            <person name="Altshuler I."/>
            <person name="Hamel J."/>
            <person name="Turney S."/>
            <person name="Magnuson E."/>
            <person name="Levesque R."/>
            <person name="Greer C."/>
            <person name="Whyte L.G."/>
        </authorList>
    </citation>
    <scope>NUCLEOTIDE SEQUENCE [LARGE SCALE GENOMIC DNA]</scope>
    <source>
        <strain evidence="7 8">E6.1</strain>
    </source>
</reference>
<dbReference type="InterPro" id="IPR006330">
    <property type="entry name" value="Ado/ade_deaminase"/>
</dbReference>
<evidence type="ECO:0000256" key="3">
    <source>
        <dbReference type="ARBA" id="ARBA00022723"/>
    </source>
</evidence>
<organism evidence="7 8">
    <name type="scientific">Sphingomonas glacialis</name>
    <dbReference type="NCBI Taxonomy" id="658225"/>
    <lineage>
        <taxon>Bacteria</taxon>
        <taxon>Pseudomonadati</taxon>
        <taxon>Pseudomonadota</taxon>
        <taxon>Alphaproteobacteria</taxon>
        <taxon>Sphingomonadales</taxon>
        <taxon>Sphingomonadaceae</taxon>
        <taxon>Sphingomonas</taxon>
    </lineage>
</organism>
<dbReference type="EMBL" id="RCZC01000011">
    <property type="protein sequence ID" value="TPG47166.1"/>
    <property type="molecule type" value="Genomic_DNA"/>
</dbReference>
<evidence type="ECO:0000313" key="7">
    <source>
        <dbReference type="EMBL" id="TPG47166.1"/>
    </source>
</evidence>
<dbReference type="SUPFAM" id="SSF51556">
    <property type="entry name" value="Metallo-dependent hydrolases"/>
    <property type="match status" value="1"/>
</dbReference>
<evidence type="ECO:0000256" key="1">
    <source>
        <dbReference type="ARBA" id="ARBA00001947"/>
    </source>
</evidence>
<sequence length="371" mass="40965">MSLTHTRPSIGHVPSSPLDRVAGDALRGFFAAMPKAELHCHLLGAVKRETFTDLVAEHRAPLSAEDIASFYERGEKPVGVLRVLRALEQHLLLAPDNFRRIAYEYLAGAAAENVRHAEFFWNPTASLRTSGLRYPEMQAAIVTGMRDAQTDYGITSVLIPSIDREASPAEAVAMVEAMLAARDERVGGIGIDYGEIDRPPELFADAFALARRAGLRATAHAGEFGTSWRNVATAVDVLGVDRVDHGYTIVDNPDLARRYADRGIVFTVVPTNSYYMRTLAPDRWALDHPIRRMAELGLRLHPNTDDPTLHAVSPAGAWELMYTHLGFELPALRAMMLNGIDGAWMADAVKAQWKREWGVAFDDRLATVLRS</sequence>
<keyword evidence="8" id="KW-1185">Reference proteome</keyword>
<evidence type="ECO:0000259" key="6">
    <source>
        <dbReference type="Pfam" id="PF00962"/>
    </source>
</evidence>
<comment type="similarity">
    <text evidence="2">Belongs to the metallo-dependent hydrolases superfamily. Adenosine and AMP deaminases family.</text>
</comment>
<evidence type="ECO:0000256" key="5">
    <source>
        <dbReference type="ARBA" id="ARBA00022833"/>
    </source>
</evidence>
<evidence type="ECO:0000256" key="2">
    <source>
        <dbReference type="ARBA" id="ARBA00006676"/>
    </source>
</evidence>
<dbReference type="OrthoDB" id="105475at2"/>
<proteinExistence type="inferred from homology"/>
<feature type="domain" description="Adenosine deaminase" evidence="6">
    <location>
        <begin position="34"/>
        <end position="352"/>
    </location>
</feature>
<dbReference type="AlphaFoldDB" id="A0A502FCV4"/>
<dbReference type="GO" id="GO:0000034">
    <property type="term" value="F:adenine deaminase activity"/>
    <property type="evidence" value="ECO:0007669"/>
    <property type="project" value="TreeGrafter"/>
</dbReference>
<name>A0A502FCV4_9SPHN</name>
<dbReference type="PANTHER" id="PTHR43114:SF6">
    <property type="entry name" value="ADENINE DEAMINASE"/>
    <property type="match status" value="1"/>
</dbReference>
<dbReference type="Pfam" id="PF00962">
    <property type="entry name" value="A_deaminase"/>
    <property type="match status" value="1"/>
</dbReference>
<comment type="caution">
    <text evidence="7">The sequence shown here is derived from an EMBL/GenBank/DDBJ whole genome shotgun (WGS) entry which is preliminary data.</text>
</comment>
<dbReference type="GO" id="GO:0006146">
    <property type="term" value="P:adenine catabolic process"/>
    <property type="evidence" value="ECO:0007669"/>
    <property type="project" value="TreeGrafter"/>
</dbReference>
<dbReference type="PANTHER" id="PTHR43114">
    <property type="entry name" value="ADENINE DEAMINASE"/>
    <property type="match status" value="1"/>
</dbReference>
<dbReference type="InterPro" id="IPR032466">
    <property type="entry name" value="Metal_Hydrolase"/>
</dbReference>
<dbReference type="RefSeq" id="WP_140852497.1">
    <property type="nucleotide sequence ID" value="NZ_RCZC01000011.1"/>
</dbReference>